<reference evidence="1 2" key="1">
    <citation type="submission" date="2019-11" db="EMBL/GenBank/DDBJ databases">
        <title>Genome sequences of 17 halophilic strains isolated from different environments.</title>
        <authorList>
            <person name="Furrow R.E."/>
        </authorList>
    </citation>
    <scope>NUCLEOTIDE SEQUENCE [LARGE SCALE GENOMIC DNA]</scope>
    <source>
        <strain evidence="1 2">22506_14_FS</strain>
    </source>
</reference>
<dbReference type="SUPFAM" id="SSF51126">
    <property type="entry name" value="Pectin lyase-like"/>
    <property type="match status" value="1"/>
</dbReference>
<organism evidence="1 2">
    <name type="scientific">Guptibacillus hwajinpoensis</name>
    <dbReference type="NCBI Taxonomy" id="208199"/>
    <lineage>
        <taxon>Bacteria</taxon>
        <taxon>Bacillati</taxon>
        <taxon>Bacillota</taxon>
        <taxon>Bacilli</taxon>
        <taxon>Bacillales</taxon>
        <taxon>Guptibacillaceae</taxon>
        <taxon>Guptibacillus</taxon>
    </lineage>
</organism>
<evidence type="ECO:0000313" key="1">
    <source>
        <dbReference type="EMBL" id="MYL62215.1"/>
    </source>
</evidence>
<comment type="caution">
    <text evidence="1">The sequence shown here is derived from an EMBL/GenBank/DDBJ whole genome shotgun (WGS) entry which is preliminary data.</text>
</comment>
<accession>A0A845EVV1</accession>
<sequence length="327" mass="36538">MRKLVMTLVTFFFFSVVIFVLGLMQWSEKENQVTSSLSNNEQQYITPEEFGANGQDKKDDSKAIQEAIDYSVKENIGTVYLSGNKRYILTSGIVIREKVEVKMDQNTKIYVEGDFRVFDLKRNASITNGMIEVTTPTFHSEVVYLDGSEKYWSTERTRVHNVTVFNSSGSHRGTGIALSAEKPGDYISFVNVSDVTIVGFHQGILLKATQRIKDDQYTWVNGNRFTNITLDDCVRCIELIGNVTVPNETSGNQFNQLQIQVSTITEKALVVSGSSNQFDGIVWDAHLAGNDTALVDLTSQSADNEVHLNLVKKQVSNDGTRNEYSGP</sequence>
<dbReference type="RefSeq" id="WP_160918084.1">
    <property type="nucleotide sequence ID" value="NZ_WMEY01000001.1"/>
</dbReference>
<dbReference type="Proteomes" id="UP000447833">
    <property type="component" value="Unassembled WGS sequence"/>
</dbReference>
<dbReference type="Gene3D" id="2.160.20.10">
    <property type="entry name" value="Single-stranded right-handed beta-helix, Pectin lyase-like"/>
    <property type="match status" value="1"/>
</dbReference>
<name>A0A845EVV1_9BACL</name>
<gene>
    <name evidence="1" type="ORF">GLW07_02475</name>
</gene>
<protein>
    <recommendedName>
        <fullName evidence="3">Pectate lyase superfamily protein domain-containing protein</fullName>
    </recommendedName>
</protein>
<dbReference type="InterPro" id="IPR012334">
    <property type="entry name" value="Pectin_lyas_fold"/>
</dbReference>
<dbReference type="InterPro" id="IPR011050">
    <property type="entry name" value="Pectin_lyase_fold/virulence"/>
</dbReference>
<evidence type="ECO:0000313" key="2">
    <source>
        <dbReference type="Proteomes" id="UP000447833"/>
    </source>
</evidence>
<dbReference type="EMBL" id="WMEY01000001">
    <property type="protein sequence ID" value="MYL62215.1"/>
    <property type="molecule type" value="Genomic_DNA"/>
</dbReference>
<evidence type="ECO:0008006" key="3">
    <source>
        <dbReference type="Google" id="ProtNLM"/>
    </source>
</evidence>
<proteinExistence type="predicted"/>
<dbReference type="AlphaFoldDB" id="A0A845EVV1"/>